<comment type="caution">
    <text evidence="1">The sequence shown here is derived from an EMBL/GenBank/DDBJ whole genome shotgun (WGS) entry which is preliminary data.</text>
</comment>
<reference evidence="1 2" key="1">
    <citation type="journal article" date="2019" name="Sci. Rep.">
        <title>Orb-weaving spider Araneus ventricosus genome elucidates the spidroin gene catalogue.</title>
        <authorList>
            <person name="Kono N."/>
            <person name="Nakamura H."/>
            <person name="Ohtoshi R."/>
            <person name="Moran D.A.P."/>
            <person name="Shinohara A."/>
            <person name="Yoshida Y."/>
            <person name="Fujiwara M."/>
            <person name="Mori M."/>
            <person name="Tomita M."/>
            <person name="Arakawa K."/>
        </authorList>
    </citation>
    <scope>NUCLEOTIDE SEQUENCE [LARGE SCALE GENOMIC DNA]</scope>
</reference>
<keyword evidence="2" id="KW-1185">Reference proteome</keyword>
<protein>
    <submittedName>
        <fullName evidence="1">Uncharacterized protein</fullName>
    </submittedName>
</protein>
<name>A0A4Y2DDB4_ARAVE</name>
<dbReference type="AlphaFoldDB" id="A0A4Y2DDB4"/>
<dbReference type="EMBL" id="BGPR01000347">
    <property type="protein sequence ID" value="GBM14730.1"/>
    <property type="molecule type" value="Genomic_DNA"/>
</dbReference>
<evidence type="ECO:0000313" key="1">
    <source>
        <dbReference type="EMBL" id="GBM14730.1"/>
    </source>
</evidence>
<gene>
    <name evidence="1" type="ORF">AVEN_72004_1</name>
</gene>
<evidence type="ECO:0000313" key="2">
    <source>
        <dbReference type="Proteomes" id="UP000499080"/>
    </source>
</evidence>
<dbReference type="Proteomes" id="UP000499080">
    <property type="component" value="Unassembled WGS sequence"/>
</dbReference>
<sequence length="96" mass="10701">MEAKKEDRKSINKKGCTEVGAAQKSALERTEFANCAAPKRRFQKPNVQLCDAPFFPFPLADCGLRSLDFLISAFSRLLLFGYGFAFNPPPTETLLL</sequence>
<proteinExistence type="predicted"/>
<accession>A0A4Y2DDB4</accession>
<organism evidence="1 2">
    <name type="scientific">Araneus ventricosus</name>
    <name type="common">Orbweaver spider</name>
    <name type="synonym">Epeira ventricosa</name>
    <dbReference type="NCBI Taxonomy" id="182803"/>
    <lineage>
        <taxon>Eukaryota</taxon>
        <taxon>Metazoa</taxon>
        <taxon>Ecdysozoa</taxon>
        <taxon>Arthropoda</taxon>
        <taxon>Chelicerata</taxon>
        <taxon>Arachnida</taxon>
        <taxon>Araneae</taxon>
        <taxon>Araneomorphae</taxon>
        <taxon>Entelegynae</taxon>
        <taxon>Araneoidea</taxon>
        <taxon>Araneidae</taxon>
        <taxon>Araneus</taxon>
    </lineage>
</organism>